<reference evidence="1" key="1">
    <citation type="journal article" date="2015" name="Nature">
        <title>Complex archaea that bridge the gap between prokaryotes and eukaryotes.</title>
        <authorList>
            <person name="Spang A."/>
            <person name="Saw J.H."/>
            <person name="Jorgensen S.L."/>
            <person name="Zaremba-Niedzwiedzka K."/>
            <person name="Martijn J."/>
            <person name="Lind A.E."/>
            <person name="van Eijk R."/>
            <person name="Schleper C."/>
            <person name="Guy L."/>
            <person name="Ettema T.J."/>
        </authorList>
    </citation>
    <scope>NUCLEOTIDE SEQUENCE</scope>
</reference>
<dbReference type="AlphaFoldDB" id="A0A0F9N3Z2"/>
<comment type="caution">
    <text evidence="1">The sequence shown here is derived from an EMBL/GenBank/DDBJ whole genome shotgun (WGS) entry which is preliminary data.</text>
</comment>
<sequence length="141" mass="17293">MEKIKKIEVVYISFEKKVITALWERTDIDLKYVETFIIKFEKRYGSNLFDSFINHLKENLFDITREGINGLIRYYLICNVFYEFERQHNFDFKSFFDDIGNVDYTDPEFRFHPSFFKEFESELDEESIIKLVEDLNWFLEN</sequence>
<protein>
    <submittedName>
        <fullName evidence="1">Uncharacterized protein</fullName>
    </submittedName>
</protein>
<gene>
    <name evidence="1" type="ORF">LCGC14_1076790</name>
</gene>
<organism evidence="1">
    <name type="scientific">marine sediment metagenome</name>
    <dbReference type="NCBI Taxonomy" id="412755"/>
    <lineage>
        <taxon>unclassified sequences</taxon>
        <taxon>metagenomes</taxon>
        <taxon>ecological metagenomes</taxon>
    </lineage>
</organism>
<accession>A0A0F9N3Z2</accession>
<proteinExistence type="predicted"/>
<evidence type="ECO:0000313" key="1">
    <source>
        <dbReference type="EMBL" id="KKN06487.1"/>
    </source>
</evidence>
<name>A0A0F9N3Z2_9ZZZZ</name>
<dbReference type="EMBL" id="LAZR01004686">
    <property type="protein sequence ID" value="KKN06487.1"/>
    <property type="molecule type" value="Genomic_DNA"/>
</dbReference>